<gene>
    <name evidence="2" type="ORF">H9698_08170</name>
</gene>
<evidence type="ECO:0000313" key="2">
    <source>
        <dbReference type="EMBL" id="HJC72748.1"/>
    </source>
</evidence>
<keyword evidence="1" id="KW-0812">Transmembrane</keyword>
<feature type="transmembrane region" description="Helical" evidence="1">
    <location>
        <begin position="6"/>
        <end position="23"/>
    </location>
</feature>
<keyword evidence="1" id="KW-1133">Transmembrane helix</keyword>
<dbReference type="Proteomes" id="UP000823918">
    <property type="component" value="Unassembled WGS sequence"/>
</dbReference>
<evidence type="ECO:0000313" key="3">
    <source>
        <dbReference type="Proteomes" id="UP000823918"/>
    </source>
</evidence>
<name>A0A9D2TL45_9FIRM</name>
<reference evidence="2" key="2">
    <citation type="submission" date="2021-04" db="EMBL/GenBank/DDBJ databases">
        <authorList>
            <person name="Gilroy R."/>
        </authorList>
    </citation>
    <scope>NUCLEOTIDE SEQUENCE</scope>
    <source>
        <strain evidence="2">5933</strain>
    </source>
</reference>
<proteinExistence type="predicted"/>
<feature type="transmembrane region" description="Helical" evidence="1">
    <location>
        <begin position="44"/>
        <end position="66"/>
    </location>
</feature>
<protein>
    <submittedName>
        <fullName evidence="2">Uncharacterized protein</fullName>
    </submittedName>
</protein>
<organism evidence="2 3">
    <name type="scientific">Candidatus Ruthenibacterium merdavium</name>
    <dbReference type="NCBI Taxonomy" id="2838752"/>
    <lineage>
        <taxon>Bacteria</taxon>
        <taxon>Bacillati</taxon>
        <taxon>Bacillota</taxon>
        <taxon>Clostridia</taxon>
        <taxon>Eubacteriales</taxon>
        <taxon>Oscillospiraceae</taxon>
        <taxon>Ruthenibacterium</taxon>
    </lineage>
</organism>
<comment type="caution">
    <text evidence="2">The sequence shown here is derived from an EMBL/GenBank/DDBJ whole genome shotgun (WGS) entry which is preliminary data.</text>
</comment>
<keyword evidence="1" id="KW-0472">Membrane</keyword>
<feature type="transmembrane region" description="Helical" evidence="1">
    <location>
        <begin position="78"/>
        <end position="100"/>
    </location>
</feature>
<dbReference type="AlphaFoldDB" id="A0A9D2TL45"/>
<sequence>MGLTSFLPLIALAVIILFLFYILPRRKKSCPSDNVSRGLYHAETALLACSVAFFAALSIEKAAPLFVPPAHHAWMRIVYPWLNGLFWGSLLACAVVHLVLKQKNHKGGNQA</sequence>
<dbReference type="EMBL" id="DWWA01000040">
    <property type="protein sequence ID" value="HJC72748.1"/>
    <property type="molecule type" value="Genomic_DNA"/>
</dbReference>
<evidence type="ECO:0000256" key="1">
    <source>
        <dbReference type="SAM" id="Phobius"/>
    </source>
</evidence>
<reference evidence="2" key="1">
    <citation type="journal article" date="2021" name="PeerJ">
        <title>Extensive microbial diversity within the chicken gut microbiome revealed by metagenomics and culture.</title>
        <authorList>
            <person name="Gilroy R."/>
            <person name="Ravi A."/>
            <person name="Getino M."/>
            <person name="Pursley I."/>
            <person name="Horton D.L."/>
            <person name="Alikhan N.F."/>
            <person name="Baker D."/>
            <person name="Gharbi K."/>
            <person name="Hall N."/>
            <person name="Watson M."/>
            <person name="Adriaenssens E.M."/>
            <person name="Foster-Nyarko E."/>
            <person name="Jarju S."/>
            <person name="Secka A."/>
            <person name="Antonio M."/>
            <person name="Oren A."/>
            <person name="Chaudhuri R.R."/>
            <person name="La Ragione R."/>
            <person name="Hildebrand F."/>
            <person name="Pallen M.J."/>
        </authorList>
    </citation>
    <scope>NUCLEOTIDE SEQUENCE</scope>
    <source>
        <strain evidence="2">5933</strain>
    </source>
</reference>
<accession>A0A9D2TL45</accession>